<feature type="domain" description="DNA methylase adenine-specific" evidence="4">
    <location>
        <begin position="173"/>
        <end position="389"/>
    </location>
</feature>
<evidence type="ECO:0000256" key="2">
    <source>
        <dbReference type="ARBA" id="ARBA00023125"/>
    </source>
</evidence>
<keyword evidence="2" id="KW-0238">DNA-binding</keyword>
<dbReference type="InterPro" id="IPR009061">
    <property type="entry name" value="DNA-bd_dom_put_sf"/>
</dbReference>
<keyword evidence="5" id="KW-0808">Transferase</keyword>
<dbReference type="SUPFAM" id="SSF53335">
    <property type="entry name" value="S-adenosyl-L-methionine-dependent methyltransferases"/>
    <property type="match status" value="1"/>
</dbReference>
<evidence type="ECO:0000313" key="5">
    <source>
        <dbReference type="EMBL" id="MFI2155112.1"/>
    </source>
</evidence>
<accession>A0ABW7V125</accession>
<dbReference type="Gene3D" id="1.10.10.10">
    <property type="entry name" value="Winged helix-like DNA-binding domain superfamily/Winged helix DNA-binding domain"/>
    <property type="match status" value="1"/>
</dbReference>
<dbReference type="PANTHER" id="PTHR42998:SF1">
    <property type="entry name" value="TYPE I RESTRICTION ENZYME HINDI METHYLASE SUBUNIT"/>
    <property type="match status" value="1"/>
</dbReference>
<sequence>MPPSSAQVTAAEISRIAGVTRATVSNWRRRYEDFPDPSGGTESSPLYDLEAVRAWLASRGHASAATPSEELRTALRLRAQSGGGTPEGLLLLVLAAAGRSAQELTAATRSPDAELAARAQRDAASASGAVPAAEAVRFQADDAAVLRALYTCVRDEGGQAALGVLAERELEDSAASGTYRTPAPLADLLVRLVPGSPARVLDPACGSGTLLAAAARRGARELYGQDALDVQARRSAVSLMLTAPDAAVTVRAADSLRADAFPGLAVDAVLCNPPYGVRDWGHDELAYDPRWAYGVPARAESELAWVQHALAHLAPGGHAVLLLPPATAGRASGRRVRAELVRSGALRAVVALPVGASAPLHIGLQVWVLRRPEPGGPERRSVLFVDTAADPATAAGRGGTAVTARTRGGSRSASLDWERITARALDAWRAFTESPDTFEGEPGVARAVGVVDLLDDVVDLTPARLVRASRAEVDPAELSAEVDAARRDLVRASKALARTAGDESWSAAGATAREWRTATASDLARGGALTLLRTQPDSARTRARTADCGSGGGAGTAARAVLTSSDIATGSGPTGDPVGPYDDTAPVVAVGDVLVRAVASADGPMVRVAGGDDAGALLGHHVHLFRPDPARLDAWFLAGFLGAEENIAGASTGSTILTVSPGRLRVPLLPLEEQRRYGEAFRHVHELRAQARRATRLAEDTARLLAGGLTGGQLLPSREGAETGGRGGDPPGRARPDTGTTLVGPSRQADRLGPPADGGVGTSRKESGDPVEHR</sequence>
<dbReference type="PRINTS" id="PR00507">
    <property type="entry name" value="N12N6MTFRASE"/>
</dbReference>
<gene>
    <name evidence="5" type="ORF">ACH49L_05355</name>
</gene>
<proteinExistence type="predicted"/>
<organism evidence="5 6">
    <name type="scientific">Streptomyces olivaceoviridis</name>
    <name type="common">Streptomyces corchorusii</name>
    <dbReference type="NCBI Taxonomy" id="1921"/>
    <lineage>
        <taxon>Bacteria</taxon>
        <taxon>Bacillati</taxon>
        <taxon>Actinomycetota</taxon>
        <taxon>Actinomycetes</taxon>
        <taxon>Kitasatosporales</taxon>
        <taxon>Streptomycetaceae</taxon>
        <taxon>Streptomyces</taxon>
    </lineage>
</organism>
<dbReference type="Gene3D" id="3.40.50.150">
    <property type="entry name" value="Vaccinia Virus protein VP39"/>
    <property type="match status" value="1"/>
</dbReference>
<dbReference type="SUPFAM" id="SSF46955">
    <property type="entry name" value="Putative DNA-binding domain"/>
    <property type="match status" value="1"/>
</dbReference>
<protein>
    <submittedName>
        <fullName evidence="5">N-6 DNA methylase</fullName>
    </submittedName>
</protein>
<dbReference type="GO" id="GO:0008168">
    <property type="term" value="F:methyltransferase activity"/>
    <property type="evidence" value="ECO:0007669"/>
    <property type="project" value="UniProtKB-KW"/>
</dbReference>
<reference evidence="5 6" key="1">
    <citation type="submission" date="2024-10" db="EMBL/GenBank/DDBJ databases">
        <title>The Natural Products Discovery Center: Release of the First 8490 Sequenced Strains for Exploring Actinobacteria Biosynthetic Diversity.</title>
        <authorList>
            <person name="Kalkreuter E."/>
            <person name="Kautsar S.A."/>
            <person name="Yang D."/>
            <person name="Bader C.D."/>
            <person name="Teijaro C.N."/>
            <person name="Fluegel L."/>
            <person name="Davis C.M."/>
            <person name="Simpson J.R."/>
            <person name="Lauterbach L."/>
            <person name="Steele A.D."/>
            <person name="Gui C."/>
            <person name="Meng S."/>
            <person name="Li G."/>
            <person name="Viehrig K."/>
            <person name="Ye F."/>
            <person name="Su P."/>
            <person name="Kiefer A.F."/>
            <person name="Nichols A."/>
            <person name="Cepeda A.J."/>
            <person name="Yan W."/>
            <person name="Fan B."/>
            <person name="Jiang Y."/>
            <person name="Adhikari A."/>
            <person name="Zheng C.-J."/>
            <person name="Schuster L."/>
            <person name="Cowan T.M."/>
            <person name="Smanski M.J."/>
            <person name="Chevrette M.G."/>
            <person name="De Carvalho L.P.S."/>
            <person name="Shen B."/>
        </authorList>
    </citation>
    <scope>NUCLEOTIDE SEQUENCE [LARGE SCALE GENOMIC DNA]</scope>
    <source>
        <strain evidence="5 6">NPDC020295</strain>
    </source>
</reference>
<comment type="caution">
    <text evidence="5">The sequence shown here is derived from an EMBL/GenBank/DDBJ whole genome shotgun (WGS) entry which is preliminary data.</text>
</comment>
<dbReference type="GO" id="GO:0032259">
    <property type="term" value="P:methylation"/>
    <property type="evidence" value="ECO:0007669"/>
    <property type="project" value="UniProtKB-KW"/>
</dbReference>
<evidence type="ECO:0000259" key="4">
    <source>
        <dbReference type="Pfam" id="PF02384"/>
    </source>
</evidence>
<dbReference type="Pfam" id="PF02384">
    <property type="entry name" value="N6_Mtase"/>
    <property type="match status" value="1"/>
</dbReference>
<dbReference type="RefSeq" id="WP_079082240.1">
    <property type="nucleotide sequence ID" value="NZ_JBIRUT010000002.1"/>
</dbReference>
<keyword evidence="5" id="KW-0489">Methyltransferase</keyword>
<feature type="compositionally biased region" description="Basic and acidic residues" evidence="3">
    <location>
        <begin position="763"/>
        <end position="774"/>
    </location>
</feature>
<dbReference type="InterPro" id="IPR029063">
    <property type="entry name" value="SAM-dependent_MTases_sf"/>
</dbReference>
<evidence type="ECO:0000256" key="3">
    <source>
        <dbReference type="SAM" id="MobiDB-lite"/>
    </source>
</evidence>
<dbReference type="InterPro" id="IPR044946">
    <property type="entry name" value="Restrct_endonuc_typeI_TRD_sf"/>
</dbReference>
<dbReference type="InterPro" id="IPR036388">
    <property type="entry name" value="WH-like_DNA-bd_sf"/>
</dbReference>
<dbReference type="InterPro" id="IPR003356">
    <property type="entry name" value="DNA_methylase_A-5"/>
</dbReference>
<evidence type="ECO:0000313" key="6">
    <source>
        <dbReference type="Proteomes" id="UP001611397"/>
    </source>
</evidence>
<dbReference type="InterPro" id="IPR002052">
    <property type="entry name" value="DNA_methylase_N6_adenine_CS"/>
</dbReference>
<feature type="region of interest" description="Disordered" evidence="3">
    <location>
        <begin position="708"/>
        <end position="774"/>
    </location>
</feature>
<dbReference type="EMBL" id="JBIRWM010000002">
    <property type="protein sequence ID" value="MFI2155112.1"/>
    <property type="molecule type" value="Genomic_DNA"/>
</dbReference>
<dbReference type="Gene3D" id="3.90.220.20">
    <property type="entry name" value="DNA methylase specificity domains"/>
    <property type="match status" value="1"/>
</dbReference>
<keyword evidence="6" id="KW-1185">Reference proteome</keyword>
<dbReference type="SUPFAM" id="SSF116734">
    <property type="entry name" value="DNA methylase specificity domain"/>
    <property type="match status" value="1"/>
</dbReference>
<dbReference type="InterPro" id="IPR052916">
    <property type="entry name" value="Type-I_RE_MTase_Subunit"/>
</dbReference>
<name>A0ABW7V125_STROI</name>
<keyword evidence="1" id="KW-0680">Restriction system</keyword>
<dbReference type="Proteomes" id="UP001611397">
    <property type="component" value="Unassembled WGS sequence"/>
</dbReference>
<dbReference type="PROSITE" id="PS00092">
    <property type="entry name" value="N6_MTASE"/>
    <property type="match status" value="1"/>
</dbReference>
<evidence type="ECO:0000256" key="1">
    <source>
        <dbReference type="ARBA" id="ARBA00022747"/>
    </source>
</evidence>
<dbReference type="PANTHER" id="PTHR42998">
    <property type="entry name" value="TYPE I RESTRICTION ENZYME HINDVIIP M PROTEIN-RELATED"/>
    <property type="match status" value="1"/>
</dbReference>
<dbReference type="CDD" id="cd02440">
    <property type="entry name" value="AdoMet_MTases"/>
    <property type="match status" value="1"/>
</dbReference>